<dbReference type="PANTHER" id="PTHR45138:SF2">
    <property type="entry name" value="DIGUANYLATE CYCLASE VDCA"/>
    <property type="match status" value="1"/>
</dbReference>
<dbReference type="SMART" id="SM00267">
    <property type="entry name" value="GGDEF"/>
    <property type="match status" value="1"/>
</dbReference>
<dbReference type="GO" id="GO:0052621">
    <property type="term" value="F:diguanylate cyclase activity"/>
    <property type="evidence" value="ECO:0007669"/>
    <property type="project" value="UniProtKB-EC"/>
</dbReference>
<organism evidence="3 4">
    <name type="scientific">Andreprevotia lacus DSM 23236</name>
    <dbReference type="NCBI Taxonomy" id="1121001"/>
    <lineage>
        <taxon>Bacteria</taxon>
        <taxon>Pseudomonadati</taxon>
        <taxon>Pseudomonadota</taxon>
        <taxon>Betaproteobacteria</taxon>
        <taxon>Neisseriales</taxon>
        <taxon>Chitinibacteraceae</taxon>
        <taxon>Andreprevotia</taxon>
    </lineage>
</organism>
<dbReference type="GO" id="GO:0043709">
    <property type="term" value="P:cell adhesion involved in single-species biofilm formation"/>
    <property type="evidence" value="ECO:0007669"/>
    <property type="project" value="TreeGrafter"/>
</dbReference>
<dbReference type="Proteomes" id="UP000192761">
    <property type="component" value="Unassembled WGS sequence"/>
</dbReference>
<evidence type="ECO:0000259" key="2">
    <source>
        <dbReference type="PROSITE" id="PS50887"/>
    </source>
</evidence>
<dbReference type="SUPFAM" id="SSF55073">
    <property type="entry name" value="Nucleotide cyclase"/>
    <property type="match status" value="1"/>
</dbReference>
<name>A0A1W1XDA7_9NEIS</name>
<reference evidence="3 4" key="1">
    <citation type="submission" date="2017-04" db="EMBL/GenBank/DDBJ databases">
        <authorList>
            <person name="Afonso C.L."/>
            <person name="Miller P.J."/>
            <person name="Scott M.A."/>
            <person name="Spackman E."/>
            <person name="Goraichik I."/>
            <person name="Dimitrov K.M."/>
            <person name="Suarez D.L."/>
            <person name="Swayne D.E."/>
        </authorList>
    </citation>
    <scope>NUCLEOTIDE SEQUENCE [LARGE SCALE GENOMIC DNA]</scope>
    <source>
        <strain evidence="3 4">DSM 23236</strain>
    </source>
</reference>
<sequence>MTAELPHIAYAQERLAERRRAALDSARNAGEAGDTLAALQALLDAAIQLGQQGLISESLAELEKLIARAKRLRLHAILLRALDEAGSHHLLLGHLNAAMRRWISCLETALDSGDDAMLVRAHLGIGKVYFGARDYRNALHNHLRSLDYALALQASEPLTAIYICIANDYLHLGQADDALACLQLGKRSLVRFNHPQLTAECQLYMATALTRLGEFDAAQQALSEARMAIRDNRHHWSEFHAALIQAELDAAQQLPGACLQQLQLAHKLAHELQSGALIEAAELALYRHHKQQAQYAQALASHRRYHATVERNLASMQETQLLGPTLRQAKRLETRLRLRQSDQENLALQARLLQHQAVLSTLSREVETDALTGVANRRALENQLDQLALHSGLGFSMLMLDIDHFKAINDSYGHAVGDAVLAAIGQLLRDNCRNGETIARYGGEEFCLLLPGLDLAAAHAIAERVRRRVAAQPWRDIANGLAVTTSIGCATAHGDEGPRGVLARADALLYRAKKQGRNRVCDETSGDFLLG</sequence>
<dbReference type="InterPro" id="IPR000160">
    <property type="entry name" value="GGDEF_dom"/>
</dbReference>
<dbReference type="NCBIfam" id="TIGR00254">
    <property type="entry name" value="GGDEF"/>
    <property type="match status" value="1"/>
</dbReference>
<dbReference type="AlphaFoldDB" id="A0A1W1XDA7"/>
<dbReference type="STRING" id="1121001.SAMN02745857_01258"/>
<gene>
    <name evidence="3" type="ORF">SAMN02745857_01258</name>
</gene>
<dbReference type="RefSeq" id="WP_084089929.1">
    <property type="nucleotide sequence ID" value="NZ_FWXD01000006.1"/>
</dbReference>
<dbReference type="GO" id="GO:0005886">
    <property type="term" value="C:plasma membrane"/>
    <property type="evidence" value="ECO:0007669"/>
    <property type="project" value="TreeGrafter"/>
</dbReference>
<dbReference type="SUPFAM" id="SSF48452">
    <property type="entry name" value="TPR-like"/>
    <property type="match status" value="1"/>
</dbReference>
<protein>
    <recommendedName>
        <fullName evidence="1">diguanylate cyclase</fullName>
        <ecNumber evidence="1">2.7.7.65</ecNumber>
    </recommendedName>
</protein>
<keyword evidence="4" id="KW-1185">Reference proteome</keyword>
<accession>A0A1W1XDA7</accession>
<dbReference type="Gene3D" id="3.30.70.270">
    <property type="match status" value="1"/>
</dbReference>
<dbReference type="CDD" id="cd01949">
    <property type="entry name" value="GGDEF"/>
    <property type="match status" value="1"/>
</dbReference>
<dbReference type="InterPro" id="IPR043128">
    <property type="entry name" value="Rev_trsase/Diguanyl_cyclase"/>
</dbReference>
<evidence type="ECO:0000256" key="1">
    <source>
        <dbReference type="ARBA" id="ARBA00012528"/>
    </source>
</evidence>
<dbReference type="InterPro" id="IPR050469">
    <property type="entry name" value="Diguanylate_Cyclase"/>
</dbReference>
<evidence type="ECO:0000313" key="3">
    <source>
        <dbReference type="EMBL" id="SMC21842.1"/>
    </source>
</evidence>
<feature type="domain" description="GGDEF" evidence="2">
    <location>
        <begin position="393"/>
        <end position="525"/>
    </location>
</feature>
<dbReference type="FunFam" id="3.30.70.270:FF:000001">
    <property type="entry name" value="Diguanylate cyclase domain protein"/>
    <property type="match status" value="1"/>
</dbReference>
<proteinExistence type="predicted"/>
<dbReference type="PANTHER" id="PTHR45138">
    <property type="entry name" value="REGULATORY COMPONENTS OF SENSORY TRANSDUCTION SYSTEM"/>
    <property type="match status" value="1"/>
</dbReference>
<evidence type="ECO:0000313" key="4">
    <source>
        <dbReference type="Proteomes" id="UP000192761"/>
    </source>
</evidence>
<dbReference type="EMBL" id="FWXD01000006">
    <property type="protein sequence ID" value="SMC21842.1"/>
    <property type="molecule type" value="Genomic_DNA"/>
</dbReference>
<dbReference type="Pfam" id="PF00990">
    <property type="entry name" value="GGDEF"/>
    <property type="match status" value="1"/>
</dbReference>
<dbReference type="GO" id="GO:1902201">
    <property type="term" value="P:negative regulation of bacterial-type flagellum-dependent cell motility"/>
    <property type="evidence" value="ECO:0007669"/>
    <property type="project" value="TreeGrafter"/>
</dbReference>
<dbReference type="InterPro" id="IPR029787">
    <property type="entry name" value="Nucleotide_cyclase"/>
</dbReference>
<dbReference type="InterPro" id="IPR011990">
    <property type="entry name" value="TPR-like_helical_dom_sf"/>
</dbReference>
<dbReference type="OrthoDB" id="8522032at2"/>
<dbReference type="PROSITE" id="PS50887">
    <property type="entry name" value="GGDEF"/>
    <property type="match status" value="1"/>
</dbReference>
<dbReference type="Gene3D" id="1.25.40.10">
    <property type="entry name" value="Tetratricopeptide repeat domain"/>
    <property type="match status" value="1"/>
</dbReference>
<dbReference type="EC" id="2.7.7.65" evidence="1"/>